<sequence>MKTAIYLIADNIHKNNTVSVNIAMEAISVQRDETRHHAVEVCKQMCPSKVSRGCANLLHKRETKTTRCDGNCARVKYFINGLDKQEL</sequence>
<proteinExistence type="predicted"/>
<dbReference type="RefSeq" id="WP_025833599.1">
    <property type="nucleotide sequence ID" value="NZ_FQZN01000010.1"/>
</dbReference>
<dbReference type="GeneID" id="92711992"/>
<accession>A0A1M6ERP7</accession>
<reference evidence="2" key="1">
    <citation type="submission" date="2016-11" db="EMBL/GenBank/DDBJ databases">
        <authorList>
            <person name="Varghese N."/>
            <person name="Submissions S."/>
        </authorList>
    </citation>
    <scope>NUCLEOTIDE SEQUENCE [LARGE SCALE GENOMIC DNA]</scope>
    <source>
        <strain evidence="2">DSM 26884</strain>
    </source>
</reference>
<protein>
    <submittedName>
        <fullName evidence="1">Uncharacterized protein</fullName>
    </submittedName>
</protein>
<gene>
    <name evidence="1" type="ORF">SAMN05444350_11027</name>
</gene>
<evidence type="ECO:0000313" key="2">
    <source>
        <dbReference type="Proteomes" id="UP000184192"/>
    </source>
</evidence>
<dbReference type="EMBL" id="FQZN01000010">
    <property type="protein sequence ID" value="SHI88039.1"/>
    <property type="molecule type" value="Genomic_DNA"/>
</dbReference>
<name>A0A1M6ERP7_9BACE</name>
<dbReference type="AlphaFoldDB" id="A0A1M6ERP7"/>
<evidence type="ECO:0000313" key="1">
    <source>
        <dbReference type="EMBL" id="SHI88039.1"/>
    </source>
</evidence>
<dbReference type="Proteomes" id="UP000184192">
    <property type="component" value="Unassembled WGS sequence"/>
</dbReference>
<organism evidence="1 2">
    <name type="scientific">Bacteroides stercorirosoris</name>
    <dbReference type="NCBI Taxonomy" id="871324"/>
    <lineage>
        <taxon>Bacteria</taxon>
        <taxon>Pseudomonadati</taxon>
        <taxon>Bacteroidota</taxon>
        <taxon>Bacteroidia</taxon>
        <taxon>Bacteroidales</taxon>
        <taxon>Bacteroidaceae</taxon>
        <taxon>Bacteroides</taxon>
    </lineage>
</organism>
<keyword evidence="2" id="KW-1185">Reference proteome</keyword>